<evidence type="ECO:0000313" key="1">
    <source>
        <dbReference type="EMBL" id="GAA1980069.1"/>
    </source>
</evidence>
<comment type="caution">
    <text evidence="1">The sequence shown here is derived from an EMBL/GenBank/DDBJ whole genome shotgun (WGS) entry which is preliminary data.</text>
</comment>
<protein>
    <submittedName>
        <fullName evidence="1">Uncharacterized protein</fullName>
    </submittedName>
</protein>
<evidence type="ECO:0000313" key="2">
    <source>
        <dbReference type="Proteomes" id="UP001501116"/>
    </source>
</evidence>
<dbReference type="EMBL" id="BAAANN010000032">
    <property type="protein sequence ID" value="GAA1980069.1"/>
    <property type="molecule type" value="Genomic_DNA"/>
</dbReference>
<name>A0ABP5DGU3_9PSEU</name>
<reference evidence="2" key="1">
    <citation type="journal article" date="2019" name="Int. J. Syst. Evol. Microbiol.">
        <title>The Global Catalogue of Microorganisms (GCM) 10K type strain sequencing project: providing services to taxonomists for standard genome sequencing and annotation.</title>
        <authorList>
            <consortium name="The Broad Institute Genomics Platform"/>
            <consortium name="The Broad Institute Genome Sequencing Center for Infectious Disease"/>
            <person name="Wu L."/>
            <person name="Ma J."/>
        </authorList>
    </citation>
    <scope>NUCLEOTIDE SEQUENCE [LARGE SCALE GENOMIC DNA]</scope>
    <source>
        <strain evidence="2">JCM 14545</strain>
    </source>
</reference>
<organism evidence="1 2">
    <name type="scientific">Amycolatopsis minnesotensis</name>
    <dbReference type="NCBI Taxonomy" id="337894"/>
    <lineage>
        <taxon>Bacteria</taxon>
        <taxon>Bacillati</taxon>
        <taxon>Actinomycetota</taxon>
        <taxon>Actinomycetes</taxon>
        <taxon>Pseudonocardiales</taxon>
        <taxon>Pseudonocardiaceae</taxon>
        <taxon>Amycolatopsis</taxon>
    </lineage>
</organism>
<sequence length="83" mass="8720">MLAVAAGITAGSAGIASASMNQYNASAYASTEAFAVSQALYYAQQQGYAAGYTFGQCPESSHHSQKVSANSWYATVYVTCYRP</sequence>
<proteinExistence type="predicted"/>
<dbReference type="Proteomes" id="UP001501116">
    <property type="component" value="Unassembled WGS sequence"/>
</dbReference>
<gene>
    <name evidence="1" type="ORF">GCM10009754_65760</name>
</gene>
<keyword evidence="2" id="KW-1185">Reference proteome</keyword>
<accession>A0ABP5DGU3</accession>